<evidence type="ECO:0000256" key="5">
    <source>
        <dbReference type="ARBA" id="ARBA00023157"/>
    </source>
</evidence>
<evidence type="ECO:0000256" key="7">
    <source>
        <dbReference type="ARBA" id="ARBA00040193"/>
    </source>
</evidence>
<comment type="caution">
    <text evidence="11">The sequence shown here is derived from an EMBL/GenBank/DDBJ whole genome shotgun (WGS) entry which is preliminary data.</text>
</comment>
<dbReference type="Proteomes" id="UP000239899">
    <property type="component" value="Unassembled WGS sequence"/>
</dbReference>
<dbReference type="InterPro" id="IPR020829">
    <property type="entry name" value="GlycerAld_3-P_DH_cat"/>
</dbReference>
<evidence type="ECO:0000256" key="3">
    <source>
        <dbReference type="ARBA" id="ARBA00007406"/>
    </source>
</evidence>
<dbReference type="InterPro" id="IPR020831">
    <property type="entry name" value="GlycerAld/Erythrose_P_DH"/>
</dbReference>
<dbReference type="GO" id="GO:0005930">
    <property type="term" value="C:axoneme"/>
    <property type="evidence" value="ECO:0007669"/>
    <property type="project" value="UniProtKB-SubCell"/>
</dbReference>
<sequence>MASLTAAARPQAVTGEYTGFRANKQMLGRAEVDFHSAVARATTTGRAGSRQVTVSAKKLRVAINGFGRIGRQFLRCWEGRTNSNLEVVCVNDSGGVKQASHLLKYDSTMGTFAADVKVTGEDSFSINGKEIKVVSSRDPTKLPWGAMNIDLVIEGTGVFIDEAGAGKHIEAGAKKVLITAPAKGSGIPTYVVGVNEADYKHTDAIISNASCTTNCLAPFVKVLDEKFGIVKGTMTTTHSYTGDQRLLDASHRDLRRARAAALNIVPTTTGAAKAVALVLPKLKGKLNGVALRVPTPTVSVVDLVVQVEKKTFAEEVNEAFREAANGPLKGILAVSDEPLVSCDYRMTNVSSTIDAALTMVMGDDMVKVVAWYDNEWGYSQRVVDLAEGVELLPDHLLVRILGALSLRERQRAALVSRRWHGCAHAPELCRDVAVDMHLSFRGAGPFWELRREHLPSLAAWLERHGQHVRRLSLAVSTMGSKELLAQQLAQCMSAAAASMPQLEVLLISWRAGVLYEITWMPHLPHSLRELSLAVNGWEQGFELTSTLSGLTQLTKLVLGGTHVIVEEGVQLPPSIRHLAIIGHQDDSPLQPQLSSLTCLDTLVVGHTTGWLKDVGVCTTLGRLTRLEYERLALPDWMAHLTGLQHLALHGIYEDDTFRAAAFERQLAGGLQHLIGLTSLLLANYQPLSGSPPPTLAGLSRLQRLCFLAQEGPLPLGPYSASLRVLGASAACLTRSTALLAACVSLEHWVLD</sequence>
<dbReference type="FunFam" id="3.30.360.10:FF:000002">
    <property type="entry name" value="Glyceraldehyde-3-phosphate dehydrogenase"/>
    <property type="match status" value="1"/>
</dbReference>
<dbReference type="InterPro" id="IPR006424">
    <property type="entry name" value="Glyceraldehyde-3-P_DH_1"/>
</dbReference>
<dbReference type="InterPro" id="IPR020828">
    <property type="entry name" value="GlycerAld_3-P_DH_NAD(P)-bd"/>
</dbReference>
<dbReference type="Gene3D" id="3.80.10.10">
    <property type="entry name" value="Ribonuclease Inhibitor"/>
    <property type="match status" value="1"/>
</dbReference>
<dbReference type="OrthoDB" id="1152826at2759"/>
<evidence type="ECO:0000256" key="1">
    <source>
        <dbReference type="ARBA" id="ARBA00004430"/>
    </source>
</evidence>
<dbReference type="EMBL" id="LHPG02000024">
    <property type="protein sequence ID" value="PRW20420.1"/>
    <property type="molecule type" value="Genomic_DNA"/>
</dbReference>
<dbReference type="SUPFAM" id="SSF52047">
    <property type="entry name" value="RNI-like"/>
    <property type="match status" value="1"/>
</dbReference>
<evidence type="ECO:0000256" key="6">
    <source>
        <dbReference type="ARBA" id="ARBA00039137"/>
    </source>
</evidence>
<dbReference type="PRINTS" id="PR00078">
    <property type="entry name" value="G3PDHDRGNASE"/>
</dbReference>
<dbReference type="GO" id="GO:0047100">
    <property type="term" value="F:glyceraldehyde-3-phosphate dehydrogenase (NADP+) (phosphorylating) activity"/>
    <property type="evidence" value="ECO:0007669"/>
    <property type="project" value="UniProtKB-EC"/>
</dbReference>
<organism evidence="11 12">
    <name type="scientific">Chlorella sorokiniana</name>
    <name type="common">Freshwater green alga</name>
    <dbReference type="NCBI Taxonomy" id="3076"/>
    <lineage>
        <taxon>Eukaryota</taxon>
        <taxon>Viridiplantae</taxon>
        <taxon>Chlorophyta</taxon>
        <taxon>core chlorophytes</taxon>
        <taxon>Trebouxiophyceae</taxon>
        <taxon>Chlorellales</taxon>
        <taxon>Chlorellaceae</taxon>
        <taxon>Chlorella clade</taxon>
        <taxon>Chlorella</taxon>
    </lineage>
</organism>
<comment type="pathway">
    <text evidence="2">Carbohydrate biosynthesis; Calvin cycle.</text>
</comment>
<evidence type="ECO:0000313" key="11">
    <source>
        <dbReference type="EMBL" id="PRW20420.1"/>
    </source>
</evidence>
<proteinExistence type="inferred from homology"/>
<dbReference type="EC" id="1.2.1.13" evidence="6"/>
<dbReference type="Pfam" id="PF02800">
    <property type="entry name" value="Gp_dh_C"/>
    <property type="match status" value="1"/>
</dbReference>
<comment type="catalytic activity">
    <reaction evidence="8">
        <text>D-glyceraldehyde 3-phosphate + phosphate + NADP(+) = (2R)-3-phospho-glyceroyl phosphate + NADPH + H(+)</text>
        <dbReference type="Rhea" id="RHEA:10296"/>
        <dbReference type="ChEBI" id="CHEBI:15378"/>
        <dbReference type="ChEBI" id="CHEBI:43474"/>
        <dbReference type="ChEBI" id="CHEBI:57604"/>
        <dbReference type="ChEBI" id="CHEBI:57783"/>
        <dbReference type="ChEBI" id="CHEBI:58349"/>
        <dbReference type="ChEBI" id="CHEBI:59776"/>
        <dbReference type="EC" id="1.2.1.13"/>
    </reaction>
</comment>
<dbReference type="SUPFAM" id="SSF55347">
    <property type="entry name" value="Glyceraldehyde-3-phosphate dehydrogenase-like, C-terminal domain"/>
    <property type="match status" value="1"/>
</dbReference>
<dbReference type="SUPFAM" id="SSF51735">
    <property type="entry name" value="NAD(P)-binding Rossmann-fold domains"/>
    <property type="match status" value="1"/>
</dbReference>
<accession>A0A2P6TCP5</accession>
<evidence type="ECO:0000256" key="2">
    <source>
        <dbReference type="ARBA" id="ARBA00005215"/>
    </source>
</evidence>
<dbReference type="InterPro" id="IPR036047">
    <property type="entry name" value="F-box-like_dom_sf"/>
</dbReference>
<dbReference type="NCBIfam" id="TIGR01534">
    <property type="entry name" value="GAPDH-I"/>
    <property type="match status" value="1"/>
</dbReference>
<dbReference type="Pfam" id="PF12937">
    <property type="entry name" value="F-box-like"/>
    <property type="match status" value="1"/>
</dbReference>
<dbReference type="FunFam" id="3.40.50.720:FF:000001">
    <property type="entry name" value="Glyceraldehyde-3-phosphate dehydrogenase"/>
    <property type="match status" value="1"/>
</dbReference>
<dbReference type="Gene3D" id="3.30.360.10">
    <property type="entry name" value="Dihydrodipicolinate Reductase, domain 2"/>
    <property type="match status" value="1"/>
</dbReference>
<keyword evidence="4" id="KW-0560">Oxidoreductase</keyword>
<dbReference type="GO" id="GO:0051287">
    <property type="term" value="F:NAD binding"/>
    <property type="evidence" value="ECO:0007669"/>
    <property type="project" value="InterPro"/>
</dbReference>
<dbReference type="Gene3D" id="1.20.1280.50">
    <property type="match status" value="1"/>
</dbReference>
<dbReference type="PANTHER" id="PTHR43148">
    <property type="entry name" value="GLYCERALDEHYDE-3-PHOSPHATE DEHYDROGENASE 2"/>
    <property type="match status" value="1"/>
</dbReference>
<dbReference type="GO" id="GO:0050661">
    <property type="term" value="F:NADP binding"/>
    <property type="evidence" value="ECO:0007669"/>
    <property type="project" value="InterPro"/>
</dbReference>
<evidence type="ECO:0000259" key="10">
    <source>
        <dbReference type="SMART" id="SM00846"/>
    </source>
</evidence>
<protein>
    <recommendedName>
        <fullName evidence="7">Glyceraldehyde-3-phosphate dehydrogenase A, chloroplastic</fullName>
        <ecNumber evidence="6">1.2.1.13</ecNumber>
    </recommendedName>
</protein>
<evidence type="ECO:0000256" key="9">
    <source>
        <dbReference type="RuleBase" id="RU000397"/>
    </source>
</evidence>
<comment type="subcellular location">
    <subcellularLocation>
        <location evidence="1">Cytoplasm</location>
        <location evidence="1">Cytoskeleton</location>
        <location evidence="1">Cilium axoneme</location>
    </subcellularLocation>
</comment>
<dbReference type="SMART" id="SM00846">
    <property type="entry name" value="Gp_dh_N"/>
    <property type="match status" value="1"/>
</dbReference>
<dbReference type="AlphaFoldDB" id="A0A2P6TCP5"/>
<comment type="similarity">
    <text evidence="3 9">Belongs to the glyceraldehyde-3-phosphate dehydrogenase family.</text>
</comment>
<dbReference type="InterPro" id="IPR020830">
    <property type="entry name" value="GlycerAld_3-P_DH_AS"/>
</dbReference>
<evidence type="ECO:0000313" key="12">
    <source>
        <dbReference type="Proteomes" id="UP000239899"/>
    </source>
</evidence>
<evidence type="ECO:0000256" key="4">
    <source>
        <dbReference type="ARBA" id="ARBA00023002"/>
    </source>
</evidence>
<dbReference type="PROSITE" id="PS00071">
    <property type="entry name" value="GAPDH"/>
    <property type="match status" value="1"/>
</dbReference>
<dbReference type="InterPro" id="IPR001810">
    <property type="entry name" value="F-box_dom"/>
</dbReference>
<keyword evidence="5" id="KW-1015">Disulfide bond</keyword>
<dbReference type="STRING" id="3076.A0A2P6TCP5"/>
<dbReference type="CDD" id="cd05214">
    <property type="entry name" value="GAPDH_I_N"/>
    <property type="match status" value="1"/>
</dbReference>
<feature type="domain" description="Glyceraldehyde 3-phosphate dehydrogenase NAD(P) binding" evidence="10">
    <location>
        <begin position="59"/>
        <end position="211"/>
    </location>
</feature>
<dbReference type="CDD" id="cd18126">
    <property type="entry name" value="GAPDH_I_C"/>
    <property type="match status" value="1"/>
</dbReference>
<name>A0A2P6TCP5_CHLSO</name>
<dbReference type="SUPFAM" id="SSF81383">
    <property type="entry name" value="F-box domain"/>
    <property type="match status" value="1"/>
</dbReference>
<dbReference type="InterPro" id="IPR036291">
    <property type="entry name" value="NAD(P)-bd_dom_sf"/>
</dbReference>
<dbReference type="InterPro" id="IPR032675">
    <property type="entry name" value="LRR_dom_sf"/>
</dbReference>
<gene>
    <name evidence="11" type="ORF">C2E21_9115</name>
</gene>
<keyword evidence="12" id="KW-1185">Reference proteome</keyword>
<evidence type="ECO:0000256" key="8">
    <source>
        <dbReference type="ARBA" id="ARBA00052787"/>
    </source>
</evidence>
<reference evidence="11 12" key="1">
    <citation type="journal article" date="2018" name="Plant J.">
        <title>Genome sequences of Chlorella sorokiniana UTEX 1602 and Micractinium conductrix SAG 241.80: implications to maltose excretion by a green alga.</title>
        <authorList>
            <person name="Arriola M.B."/>
            <person name="Velmurugan N."/>
            <person name="Zhang Y."/>
            <person name="Plunkett M.H."/>
            <person name="Hondzo H."/>
            <person name="Barney B.M."/>
        </authorList>
    </citation>
    <scope>NUCLEOTIDE SEQUENCE [LARGE SCALE GENOMIC DNA]</scope>
    <source>
        <strain evidence="12">UTEX 1602</strain>
    </source>
</reference>
<dbReference type="Pfam" id="PF00044">
    <property type="entry name" value="Gp_dh_N"/>
    <property type="match status" value="1"/>
</dbReference>
<dbReference type="GO" id="GO:0006006">
    <property type="term" value="P:glucose metabolic process"/>
    <property type="evidence" value="ECO:0007669"/>
    <property type="project" value="InterPro"/>
</dbReference>
<dbReference type="Gene3D" id="3.40.50.720">
    <property type="entry name" value="NAD(P)-binding Rossmann-like Domain"/>
    <property type="match status" value="1"/>
</dbReference>